<proteinExistence type="inferred from homology"/>
<keyword evidence="6" id="KW-0969">Cilium</keyword>
<dbReference type="Proteomes" id="UP000070544">
    <property type="component" value="Unassembled WGS sequence"/>
</dbReference>
<feature type="compositionally biased region" description="Basic and acidic residues" evidence="9">
    <location>
        <begin position="567"/>
        <end position="578"/>
    </location>
</feature>
<dbReference type="GO" id="GO:0030030">
    <property type="term" value="P:cell projection organization"/>
    <property type="evidence" value="ECO:0007669"/>
    <property type="project" value="UniProtKB-KW"/>
</dbReference>
<organism evidence="10 11">
    <name type="scientific">Gonapodya prolifera (strain JEL478)</name>
    <name type="common">Monoblepharis prolifera</name>
    <dbReference type="NCBI Taxonomy" id="1344416"/>
    <lineage>
        <taxon>Eukaryota</taxon>
        <taxon>Fungi</taxon>
        <taxon>Fungi incertae sedis</taxon>
        <taxon>Chytridiomycota</taxon>
        <taxon>Chytridiomycota incertae sedis</taxon>
        <taxon>Monoblepharidomycetes</taxon>
        <taxon>Monoblepharidales</taxon>
        <taxon>Gonapodyaceae</taxon>
        <taxon>Gonapodya</taxon>
    </lineage>
</organism>
<comment type="subcellular location">
    <subcellularLocation>
        <location evidence="1">Cytoplasm</location>
        <location evidence="1">Cytoskeleton</location>
        <location evidence="1">Cilium axoneme</location>
    </subcellularLocation>
</comment>
<keyword evidence="11" id="KW-1185">Reference proteome</keyword>
<dbReference type="InterPro" id="IPR021897">
    <property type="entry name" value="FAP206"/>
</dbReference>
<dbReference type="AlphaFoldDB" id="A0A139A715"/>
<evidence type="ECO:0000313" key="11">
    <source>
        <dbReference type="Proteomes" id="UP000070544"/>
    </source>
</evidence>
<name>A0A139A715_GONPJ</name>
<dbReference type="Pfam" id="PF12018">
    <property type="entry name" value="FAP206"/>
    <property type="match status" value="1"/>
</dbReference>
<evidence type="ECO:0000256" key="4">
    <source>
        <dbReference type="ARBA" id="ARBA00022490"/>
    </source>
</evidence>
<dbReference type="GO" id="GO:0036064">
    <property type="term" value="C:ciliary basal body"/>
    <property type="evidence" value="ECO:0007669"/>
    <property type="project" value="TreeGrafter"/>
</dbReference>
<dbReference type="PANTHER" id="PTHR21442">
    <property type="entry name" value="CILIA- AND FLAGELLA-ASSOCIATED PROTEIN 206"/>
    <property type="match status" value="1"/>
</dbReference>
<keyword evidence="7" id="KW-0206">Cytoskeleton</keyword>
<dbReference type="GO" id="GO:0003356">
    <property type="term" value="P:regulation of cilium beat frequency"/>
    <property type="evidence" value="ECO:0007669"/>
    <property type="project" value="TreeGrafter"/>
</dbReference>
<evidence type="ECO:0000256" key="2">
    <source>
        <dbReference type="ARBA" id="ARBA00010500"/>
    </source>
</evidence>
<dbReference type="OMA" id="QLMELMC"/>
<evidence type="ECO:0000313" key="10">
    <source>
        <dbReference type="EMBL" id="KXS12612.1"/>
    </source>
</evidence>
<comment type="similarity">
    <text evidence="2">Belongs to the CFAP206 family.</text>
</comment>
<feature type="region of interest" description="Disordered" evidence="9">
    <location>
        <begin position="560"/>
        <end position="589"/>
    </location>
</feature>
<accession>A0A139A715</accession>
<evidence type="ECO:0000256" key="9">
    <source>
        <dbReference type="SAM" id="MobiDB-lite"/>
    </source>
</evidence>
<dbReference type="PANTHER" id="PTHR21442:SF0">
    <property type="entry name" value="CILIA- AND FLAGELLA-ASSOCIATED PROTEIN 206"/>
    <property type="match status" value="1"/>
</dbReference>
<dbReference type="GO" id="GO:0005930">
    <property type="term" value="C:axoneme"/>
    <property type="evidence" value="ECO:0007669"/>
    <property type="project" value="UniProtKB-SubCell"/>
</dbReference>
<evidence type="ECO:0000256" key="8">
    <source>
        <dbReference type="ARBA" id="ARBA00023273"/>
    </source>
</evidence>
<dbReference type="STRING" id="1344416.A0A139A715"/>
<evidence type="ECO:0000256" key="3">
    <source>
        <dbReference type="ARBA" id="ARBA00021602"/>
    </source>
</evidence>
<gene>
    <name evidence="10" type="ORF">M427DRAFT_113914</name>
</gene>
<dbReference type="OrthoDB" id="10251073at2759"/>
<keyword evidence="5" id="KW-0970">Cilium biogenesis/degradation</keyword>
<reference evidence="10 11" key="1">
    <citation type="journal article" date="2015" name="Genome Biol. Evol.">
        <title>Phylogenomic analyses indicate that early fungi evolved digesting cell walls of algal ancestors of land plants.</title>
        <authorList>
            <person name="Chang Y."/>
            <person name="Wang S."/>
            <person name="Sekimoto S."/>
            <person name="Aerts A.L."/>
            <person name="Choi C."/>
            <person name="Clum A."/>
            <person name="LaButti K.M."/>
            <person name="Lindquist E.A."/>
            <person name="Yee Ngan C."/>
            <person name="Ohm R.A."/>
            <person name="Salamov A.A."/>
            <person name="Grigoriev I.V."/>
            <person name="Spatafora J.W."/>
            <person name="Berbee M.L."/>
        </authorList>
    </citation>
    <scope>NUCLEOTIDE SEQUENCE [LARGE SCALE GENOMIC DNA]</scope>
    <source>
        <strain evidence="10 11">JEL478</strain>
    </source>
</reference>
<keyword evidence="4" id="KW-0963">Cytoplasm</keyword>
<feature type="compositionally biased region" description="Polar residues" evidence="9">
    <location>
        <begin position="580"/>
        <end position="589"/>
    </location>
</feature>
<protein>
    <recommendedName>
        <fullName evidence="3">Cilia- and flagella-associated protein 206</fullName>
    </recommendedName>
</protein>
<evidence type="ECO:0000256" key="5">
    <source>
        <dbReference type="ARBA" id="ARBA00022794"/>
    </source>
</evidence>
<evidence type="ECO:0000256" key="7">
    <source>
        <dbReference type="ARBA" id="ARBA00023212"/>
    </source>
</evidence>
<sequence>MASGLEAQSTSPVGGTTVSETLAAFTVRSVVLDPRNGFNVEHELSRSDVERLIQLSVDAITSTDSPSNEAVKMQVYFDTSFPAQGDFLGRERQVRLAQTANIVKEICDARVKAVPMLEVLYRKIISYILMRTKMGAPTDIKVVRETTAALESVFPQSELSTFLHLDRTAKEAQLNGLAQLVAGIRLFNRALGKGGEGIDPLPELCGAEIAEASKRPHPHRAPLLPAIIAHLHANPPEIPTPYQPIPPSKLLLAQIIASSTFHRQLLIYLDALSKQVREGERTAASLAQRFSSTVAELKAACRARTAVPVDQVYPHFLSLAALWTGYRDELFLVAFRKSIVDTMQHHAGAFAVTVPPDVQDKAKGLAAPPLEPAMVDDDTIATRATSLMTVLTPLNRELQVLHPLNTTAYHQIRCEVGGFCPVTLVDRGGLVVPGDRALGLVRYRDRCYAFASREAVERWARDPEKYIQGSVDLAKQHPSLIQLCHLYHYFPTVDALEKAKWYAKAKHGLGKLAMVAEVGSQVDTHIMDSNIDTKYQWNEWELRRRALVLVNLKTKRTHSTQTTSSTFRRDSETQHYEPKASSTQTVKDSSTQVVKKSQYLAGLRGDGKAKFAVVDLTLDL</sequence>
<dbReference type="EMBL" id="KQ965786">
    <property type="protein sequence ID" value="KXS12612.1"/>
    <property type="molecule type" value="Genomic_DNA"/>
</dbReference>
<keyword evidence="8" id="KW-0966">Cell projection</keyword>
<evidence type="ECO:0000256" key="1">
    <source>
        <dbReference type="ARBA" id="ARBA00004430"/>
    </source>
</evidence>
<evidence type="ECO:0000256" key="6">
    <source>
        <dbReference type="ARBA" id="ARBA00023069"/>
    </source>
</evidence>